<feature type="compositionally biased region" description="Low complexity" evidence="1">
    <location>
        <begin position="105"/>
        <end position="119"/>
    </location>
</feature>
<name>A0A183LHU7_9TREM</name>
<evidence type="ECO:0000256" key="1">
    <source>
        <dbReference type="SAM" id="MobiDB-lite"/>
    </source>
</evidence>
<feature type="compositionally biased region" description="Polar residues" evidence="1">
    <location>
        <begin position="126"/>
        <end position="149"/>
    </location>
</feature>
<feature type="region of interest" description="Disordered" evidence="1">
    <location>
        <begin position="96"/>
        <end position="149"/>
    </location>
</feature>
<sequence>MKEVTYETQCTNNNSPKSITTTNTTPVTVNCFTALSELLCHQLLHDRPNHQERLITILAGIVKDFLLSRSHSNISVAQASTHRTNLVTPTTVNTILTDTNQQNPTDISSQQSTTDIQSSHVAESVATPTPEDQSSSTQPPVSNSTNNLMNPLRPQVIETLCQLVLAPKFSETARIMTTQLITDLAQANQNMKELILRLLSVTAGQLISNISDQLQVLLSVYR</sequence>
<dbReference type="AlphaFoldDB" id="A0A183LHU7"/>
<accession>A0A183LHU7</accession>
<evidence type="ECO:0000313" key="2">
    <source>
        <dbReference type="EMBL" id="VDO57883.1"/>
    </source>
</evidence>
<proteinExistence type="predicted"/>
<dbReference type="EMBL" id="UZAI01000958">
    <property type="protein sequence ID" value="VDO57883.1"/>
    <property type="molecule type" value="Genomic_DNA"/>
</dbReference>
<keyword evidence="3" id="KW-1185">Reference proteome</keyword>
<organism evidence="2 3">
    <name type="scientific">Schistosoma margrebowiei</name>
    <dbReference type="NCBI Taxonomy" id="48269"/>
    <lineage>
        <taxon>Eukaryota</taxon>
        <taxon>Metazoa</taxon>
        <taxon>Spiralia</taxon>
        <taxon>Lophotrochozoa</taxon>
        <taxon>Platyhelminthes</taxon>
        <taxon>Trematoda</taxon>
        <taxon>Digenea</taxon>
        <taxon>Strigeidida</taxon>
        <taxon>Schistosomatoidea</taxon>
        <taxon>Schistosomatidae</taxon>
        <taxon>Schistosoma</taxon>
    </lineage>
</organism>
<evidence type="ECO:0000313" key="3">
    <source>
        <dbReference type="Proteomes" id="UP000277204"/>
    </source>
</evidence>
<reference evidence="2 3" key="1">
    <citation type="submission" date="2018-11" db="EMBL/GenBank/DDBJ databases">
        <authorList>
            <consortium name="Pathogen Informatics"/>
        </authorList>
    </citation>
    <scope>NUCLEOTIDE SEQUENCE [LARGE SCALE GENOMIC DNA]</scope>
    <source>
        <strain evidence="2 3">Zambia</strain>
    </source>
</reference>
<gene>
    <name evidence="2" type="ORF">SMRZ_LOCUS3372</name>
</gene>
<protein>
    <submittedName>
        <fullName evidence="2">Uncharacterized protein</fullName>
    </submittedName>
</protein>
<dbReference type="Proteomes" id="UP000277204">
    <property type="component" value="Unassembled WGS sequence"/>
</dbReference>